<gene>
    <name evidence="2" type="ORF">SAMN04488073_1275</name>
</gene>
<accession>A0A1I6GPC8</accession>
<sequence length="67" mass="7560">METANIILALIFGCIGLAYFMYGRRQKHMVARYCGIGMALYPYLAGSPWEMLTVGLVLMLVPRFVEV</sequence>
<organism evidence="2 3">
    <name type="scientific">Marinobacter gudaonensis</name>
    <dbReference type="NCBI Taxonomy" id="375760"/>
    <lineage>
        <taxon>Bacteria</taxon>
        <taxon>Pseudomonadati</taxon>
        <taxon>Pseudomonadota</taxon>
        <taxon>Gammaproteobacteria</taxon>
        <taxon>Pseudomonadales</taxon>
        <taxon>Marinobacteraceae</taxon>
        <taxon>Marinobacter</taxon>
    </lineage>
</organism>
<dbReference type="Proteomes" id="UP000199290">
    <property type="component" value="Unassembled WGS sequence"/>
</dbReference>
<name>A0A1I6GPC8_9GAMM</name>
<keyword evidence="1" id="KW-0472">Membrane</keyword>
<evidence type="ECO:0000313" key="2">
    <source>
        <dbReference type="EMBL" id="SFR44050.1"/>
    </source>
</evidence>
<keyword evidence="1" id="KW-0812">Transmembrane</keyword>
<evidence type="ECO:0000256" key="1">
    <source>
        <dbReference type="SAM" id="Phobius"/>
    </source>
</evidence>
<dbReference type="AlphaFoldDB" id="A0A1I6GPC8"/>
<dbReference type="OrthoDB" id="9804360at2"/>
<evidence type="ECO:0000313" key="3">
    <source>
        <dbReference type="Proteomes" id="UP000199290"/>
    </source>
</evidence>
<feature type="transmembrane region" description="Helical" evidence="1">
    <location>
        <begin position="6"/>
        <end position="22"/>
    </location>
</feature>
<protein>
    <recommendedName>
        <fullName evidence="4">Amino acid transport protein</fullName>
    </recommendedName>
</protein>
<keyword evidence="1" id="KW-1133">Transmembrane helix</keyword>
<proteinExistence type="predicted"/>
<evidence type="ECO:0008006" key="4">
    <source>
        <dbReference type="Google" id="ProtNLM"/>
    </source>
</evidence>
<dbReference type="RefSeq" id="WP_091987323.1">
    <property type="nucleotide sequence ID" value="NZ_FOYV01000001.1"/>
</dbReference>
<keyword evidence="3" id="KW-1185">Reference proteome</keyword>
<feature type="transmembrane region" description="Helical" evidence="1">
    <location>
        <begin position="43"/>
        <end position="65"/>
    </location>
</feature>
<dbReference type="EMBL" id="FOYV01000001">
    <property type="protein sequence ID" value="SFR44050.1"/>
    <property type="molecule type" value="Genomic_DNA"/>
</dbReference>
<reference evidence="3" key="1">
    <citation type="submission" date="2016-10" db="EMBL/GenBank/DDBJ databases">
        <authorList>
            <person name="Varghese N."/>
            <person name="Submissions S."/>
        </authorList>
    </citation>
    <scope>NUCLEOTIDE SEQUENCE [LARGE SCALE GENOMIC DNA]</scope>
    <source>
        <strain evidence="3">CGMCC 1.6294</strain>
    </source>
</reference>